<organism evidence="3 4">
    <name type="scientific">Amycolatopsis antarctica</name>
    <dbReference type="NCBI Taxonomy" id="1854586"/>
    <lineage>
        <taxon>Bacteria</taxon>
        <taxon>Bacillati</taxon>
        <taxon>Actinomycetota</taxon>
        <taxon>Actinomycetes</taxon>
        <taxon>Pseudonocardiales</taxon>
        <taxon>Pseudonocardiaceae</taxon>
        <taxon>Amycolatopsis</taxon>
    </lineage>
</organism>
<dbReference type="GO" id="GO:0006203">
    <property type="term" value="P:dGTP catabolic process"/>
    <property type="evidence" value="ECO:0007669"/>
    <property type="project" value="TreeGrafter"/>
</dbReference>
<evidence type="ECO:0000313" key="4">
    <source>
        <dbReference type="Proteomes" id="UP000242444"/>
    </source>
</evidence>
<dbReference type="GO" id="GO:0006950">
    <property type="term" value="P:response to stress"/>
    <property type="evidence" value="ECO:0007669"/>
    <property type="project" value="UniProtKB-ARBA"/>
</dbReference>
<accession>A0A263D5T4</accession>
<dbReference type="CDD" id="cd11528">
    <property type="entry name" value="NTP-PPase_MazG_Nterm"/>
    <property type="match status" value="1"/>
</dbReference>
<feature type="signal peptide" evidence="1">
    <location>
        <begin position="1"/>
        <end position="21"/>
    </location>
</feature>
<dbReference type="Pfam" id="PF03819">
    <property type="entry name" value="MazG"/>
    <property type="match status" value="1"/>
</dbReference>
<proteinExistence type="predicted"/>
<dbReference type="InParanoid" id="A0A263D5T4"/>
<dbReference type="GO" id="GO:0047429">
    <property type="term" value="F:nucleoside triphosphate diphosphatase activity"/>
    <property type="evidence" value="ECO:0007669"/>
    <property type="project" value="TreeGrafter"/>
</dbReference>
<dbReference type="GO" id="GO:0046047">
    <property type="term" value="P:TTP catabolic process"/>
    <property type="evidence" value="ECO:0007669"/>
    <property type="project" value="TreeGrafter"/>
</dbReference>
<keyword evidence="3" id="KW-0378">Hydrolase</keyword>
<keyword evidence="4" id="KW-1185">Reference proteome</keyword>
<evidence type="ECO:0000256" key="1">
    <source>
        <dbReference type="SAM" id="SignalP"/>
    </source>
</evidence>
<dbReference type="PANTHER" id="PTHR30522">
    <property type="entry name" value="NUCLEOSIDE TRIPHOSPHATE PYROPHOSPHOHYDROLASE"/>
    <property type="match status" value="1"/>
</dbReference>
<sequence>MIPASATVVLAPSALPAVLPAAAWPALRSAEVVYAAADLPGPARAALDAKPAPEPSELVRQRNVVLVAATPDDPAAAALITAGARVIDTPVPELVRAAEVMDRLRSPGGCPWDAEQTHSSLRQYLVEETYELLDAIEEGDRAAMREELGDVLLQVLFHARVAAEDPADPFGIDVVAAELVDKLVSRHPHVFGTGETVHTAEHQQVRWEELKQSEKRRESIVDGVALGQPATALAGKLGHRTGRAGVPLDLFPGGTSEAEKLFRIAAAARRGGTDPEGELRAVAKRFALDVRTAEAAARADGVEPAMLEADGWRHYWPT</sequence>
<dbReference type="EMBL" id="NKYE01000004">
    <property type="protein sequence ID" value="OZM73549.1"/>
    <property type="molecule type" value="Genomic_DNA"/>
</dbReference>
<dbReference type="AlphaFoldDB" id="A0A263D5T4"/>
<feature type="chain" id="PRO_5039164791" evidence="1">
    <location>
        <begin position="22"/>
        <end position="318"/>
    </location>
</feature>
<dbReference type="GO" id="GO:0046052">
    <property type="term" value="P:UTP catabolic process"/>
    <property type="evidence" value="ECO:0007669"/>
    <property type="project" value="TreeGrafter"/>
</dbReference>
<feature type="domain" description="NTP pyrophosphohydrolase MazG-like" evidence="2">
    <location>
        <begin position="116"/>
        <end position="191"/>
    </location>
</feature>
<dbReference type="Proteomes" id="UP000242444">
    <property type="component" value="Unassembled WGS sequence"/>
</dbReference>
<dbReference type="Gene3D" id="1.10.287.1080">
    <property type="entry name" value="MazG-like"/>
    <property type="match status" value="1"/>
</dbReference>
<dbReference type="FunCoup" id="A0A263D5T4">
    <property type="interactions" value="32"/>
</dbReference>
<dbReference type="InterPro" id="IPR004518">
    <property type="entry name" value="MazG-like_dom"/>
</dbReference>
<dbReference type="GO" id="GO:0046076">
    <property type="term" value="P:dTTP catabolic process"/>
    <property type="evidence" value="ECO:0007669"/>
    <property type="project" value="TreeGrafter"/>
</dbReference>
<dbReference type="SUPFAM" id="SSF101386">
    <property type="entry name" value="all-alpha NTP pyrophosphatases"/>
    <property type="match status" value="1"/>
</dbReference>
<dbReference type="OrthoDB" id="9808939at2"/>
<evidence type="ECO:0000259" key="2">
    <source>
        <dbReference type="Pfam" id="PF03819"/>
    </source>
</evidence>
<dbReference type="GO" id="GO:0046061">
    <property type="term" value="P:dATP catabolic process"/>
    <property type="evidence" value="ECO:0007669"/>
    <property type="project" value="TreeGrafter"/>
</dbReference>
<keyword evidence="1" id="KW-0732">Signal</keyword>
<dbReference type="InterPro" id="IPR011551">
    <property type="entry name" value="NTP_PyrPHydrolase_MazG"/>
</dbReference>
<dbReference type="FunFam" id="1.10.287.1080:FF:000001">
    <property type="entry name" value="Nucleoside triphosphate pyrophosphohydrolase"/>
    <property type="match status" value="1"/>
</dbReference>
<dbReference type="InterPro" id="IPR048015">
    <property type="entry name" value="NTP-PPase_MazG-like_N"/>
</dbReference>
<name>A0A263D5T4_9PSEU</name>
<protein>
    <submittedName>
        <fullName evidence="3">Nucleoside triphosphate pyrophosphohydrolase</fullName>
    </submittedName>
</protein>
<dbReference type="GO" id="GO:0046081">
    <property type="term" value="P:dUTP catabolic process"/>
    <property type="evidence" value="ECO:0007669"/>
    <property type="project" value="TreeGrafter"/>
</dbReference>
<comment type="caution">
    <text evidence="3">The sequence shown here is derived from an EMBL/GenBank/DDBJ whole genome shotgun (WGS) entry which is preliminary data.</text>
</comment>
<reference evidence="3 4" key="1">
    <citation type="submission" date="2017-07" db="EMBL/GenBank/DDBJ databases">
        <title>Amycolatopsis antarcticus sp. nov., isolated from the surface of an Antarcticus brown macroalga.</title>
        <authorList>
            <person name="Wang J."/>
            <person name="Leiva S."/>
            <person name="Huang J."/>
            <person name="Huang Y."/>
        </authorList>
    </citation>
    <scope>NUCLEOTIDE SEQUENCE [LARGE SCALE GENOMIC DNA]</scope>
    <source>
        <strain evidence="3 4">AU-G6</strain>
    </source>
</reference>
<dbReference type="PANTHER" id="PTHR30522:SF0">
    <property type="entry name" value="NUCLEOSIDE TRIPHOSPHATE PYROPHOSPHOHYDROLASE"/>
    <property type="match status" value="1"/>
</dbReference>
<gene>
    <name evidence="3" type="ORF">CFN78_08390</name>
</gene>
<evidence type="ECO:0000313" key="3">
    <source>
        <dbReference type="EMBL" id="OZM73549.1"/>
    </source>
</evidence>
<dbReference type="RefSeq" id="WP_094862065.1">
    <property type="nucleotide sequence ID" value="NZ_NKYE01000004.1"/>
</dbReference>